<proteinExistence type="predicted"/>
<dbReference type="EMBL" id="JAVHJO010000002">
    <property type="protein sequence ID" value="KAK6543088.1"/>
    <property type="molecule type" value="Genomic_DNA"/>
</dbReference>
<evidence type="ECO:0000313" key="3">
    <source>
        <dbReference type="Proteomes" id="UP001365542"/>
    </source>
</evidence>
<feature type="chain" id="PRO_5043889086" evidence="1">
    <location>
        <begin position="34"/>
        <end position="355"/>
    </location>
</feature>
<dbReference type="AlphaFoldDB" id="A0AAV9XMA5"/>
<accession>A0AAV9XMA5</accession>
<gene>
    <name evidence="2" type="ORF">TWF694_007011</name>
</gene>
<keyword evidence="3" id="KW-1185">Reference proteome</keyword>
<evidence type="ECO:0000256" key="1">
    <source>
        <dbReference type="SAM" id="SignalP"/>
    </source>
</evidence>
<comment type="caution">
    <text evidence="2">The sequence shown here is derived from an EMBL/GenBank/DDBJ whole genome shotgun (WGS) entry which is preliminary data.</text>
</comment>
<reference evidence="2 3" key="1">
    <citation type="submission" date="2019-10" db="EMBL/GenBank/DDBJ databases">
        <authorList>
            <person name="Palmer J.M."/>
        </authorList>
    </citation>
    <scope>NUCLEOTIDE SEQUENCE [LARGE SCALE GENOMIC DNA]</scope>
    <source>
        <strain evidence="2 3">TWF694</strain>
    </source>
</reference>
<keyword evidence="1" id="KW-0732">Signal</keyword>
<organism evidence="2 3">
    <name type="scientific">Orbilia ellipsospora</name>
    <dbReference type="NCBI Taxonomy" id="2528407"/>
    <lineage>
        <taxon>Eukaryota</taxon>
        <taxon>Fungi</taxon>
        <taxon>Dikarya</taxon>
        <taxon>Ascomycota</taxon>
        <taxon>Pezizomycotina</taxon>
        <taxon>Orbiliomycetes</taxon>
        <taxon>Orbiliales</taxon>
        <taxon>Orbiliaceae</taxon>
        <taxon>Orbilia</taxon>
    </lineage>
</organism>
<evidence type="ECO:0000313" key="2">
    <source>
        <dbReference type="EMBL" id="KAK6543088.1"/>
    </source>
</evidence>
<dbReference type="Proteomes" id="UP001365542">
    <property type="component" value="Unassembled WGS sequence"/>
</dbReference>
<protein>
    <submittedName>
        <fullName evidence="2">Uncharacterized protein</fullName>
    </submittedName>
</protein>
<name>A0AAV9XMA5_9PEZI</name>
<feature type="signal peptide" evidence="1">
    <location>
        <begin position="1"/>
        <end position="33"/>
    </location>
</feature>
<sequence length="355" mass="38902">MLEASRSRGRRSWLSRFYRVAILSLNFLLSVHADPNPNDTPRIDNNGDLSVAWLGRIIAVEFNDNLNLSDPTSPGLPSLTGGFCLLDGSPTNDTGIHKPVGTVPLANSPNLEDFNNQYDPTRWSKELSCPGDPATTTWRFIGVRGIKGDVINNQTAGWALHDYALGQLLNQKTGRCLTLVRGEGTDDRANIQTTPHAMQSEVCDSVGEDDRQMWIIYFHDAGQPFSPFIPALYTGACYNPGPGTTVDYNEIANSPIIPVDGAVYLQYTIPDHLRRVDAKYVAMSTFDKDDHGGVSPVVACTGQKWFFDPPFTLGGTVYNETNADTNDPSIPDYYDGSGDPSCTDYWCPPQETPGS</sequence>